<keyword evidence="2" id="KW-1185">Reference proteome</keyword>
<dbReference type="AlphaFoldDB" id="A0A0L0F0U6"/>
<name>A0A0L0F0U6_9EUKA</name>
<reference evidence="1 2" key="1">
    <citation type="submission" date="2011-02" db="EMBL/GenBank/DDBJ databases">
        <title>The Genome Sequence of Sphaeroforma arctica JP610.</title>
        <authorList>
            <consortium name="The Broad Institute Genome Sequencing Platform"/>
            <person name="Russ C."/>
            <person name="Cuomo C."/>
            <person name="Young S.K."/>
            <person name="Zeng Q."/>
            <person name="Gargeya S."/>
            <person name="Alvarado L."/>
            <person name="Berlin A."/>
            <person name="Chapman S.B."/>
            <person name="Chen Z."/>
            <person name="Freedman E."/>
            <person name="Gellesch M."/>
            <person name="Goldberg J."/>
            <person name="Griggs A."/>
            <person name="Gujja S."/>
            <person name="Heilman E."/>
            <person name="Heiman D."/>
            <person name="Howarth C."/>
            <person name="Mehta T."/>
            <person name="Neiman D."/>
            <person name="Pearson M."/>
            <person name="Roberts A."/>
            <person name="Saif S."/>
            <person name="Shea T."/>
            <person name="Shenoy N."/>
            <person name="Sisk P."/>
            <person name="Stolte C."/>
            <person name="Sykes S."/>
            <person name="White J."/>
            <person name="Yandava C."/>
            <person name="Burger G."/>
            <person name="Gray M.W."/>
            <person name="Holland P.W.H."/>
            <person name="King N."/>
            <person name="Lang F.B.F."/>
            <person name="Roger A.J."/>
            <person name="Ruiz-Trillo I."/>
            <person name="Haas B."/>
            <person name="Nusbaum C."/>
            <person name="Birren B."/>
        </authorList>
    </citation>
    <scope>NUCLEOTIDE SEQUENCE [LARGE SCALE GENOMIC DNA]</scope>
    <source>
        <strain evidence="1 2">JP610</strain>
    </source>
</reference>
<accession>A0A0L0F0U6</accession>
<sequence length="52" mass="5849">VQQGIVFQLTRSLSAVETLALNSGAYLLGKQPNQSQYNDILHYQRWVLDASL</sequence>
<evidence type="ECO:0000313" key="1">
    <source>
        <dbReference type="EMBL" id="KNC70327.1"/>
    </source>
</evidence>
<dbReference type="Proteomes" id="UP000054560">
    <property type="component" value="Unassembled WGS sequence"/>
</dbReference>
<protein>
    <submittedName>
        <fullName evidence="1">Uncharacterized protein</fullName>
    </submittedName>
</protein>
<gene>
    <name evidence="1" type="ORF">SARC_17148</name>
</gene>
<dbReference type="GeneID" id="25917652"/>
<organism evidence="1 2">
    <name type="scientific">Sphaeroforma arctica JP610</name>
    <dbReference type="NCBI Taxonomy" id="667725"/>
    <lineage>
        <taxon>Eukaryota</taxon>
        <taxon>Ichthyosporea</taxon>
        <taxon>Ichthyophonida</taxon>
        <taxon>Sphaeroforma</taxon>
    </lineage>
</organism>
<dbReference type="RefSeq" id="XP_014144229.1">
    <property type="nucleotide sequence ID" value="XM_014288754.1"/>
</dbReference>
<dbReference type="EMBL" id="KQ251463">
    <property type="protein sequence ID" value="KNC70327.1"/>
    <property type="molecule type" value="Genomic_DNA"/>
</dbReference>
<feature type="non-terminal residue" evidence="1">
    <location>
        <position position="1"/>
    </location>
</feature>
<proteinExistence type="predicted"/>
<evidence type="ECO:0000313" key="2">
    <source>
        <dbReference type="Proteomes" id="UP000054560"/>
    </source>
</evidence>